<evidence type="ECO:0000313" key="2">
    <source>
        <dbReference type="EMBL" id="CAN76296.1"/>
    </source>
</evidence>
<reference evidence="3 4" key="2">
    <citation type="journal article" date="2023" name="Hortic Res">
        <title>The complete reference genome for grapevine (Vitis vinifera L.) genetics and breeding.</title>
        <authorList>
            <person name="Shi X."/>
            <person name="Cao S."/>
            <person name="Wang X."/>
            <person name="Huang S."/>
            <person name="Wang Y."/>
            <person name="Liu Z."/>
            <person name="Liu W."/>
            <person name="Leng X."/>
            <person name="Peng Y."/>
            <person name="Wang N."/>
            <person name="Wang Y."/>
            <person name="Ma Z."/>
            <person name="Xu X."/>
            <person name="Zhang F."/>
            <person name="Xue H."/>
            <person name="Zhong H."/>
            <person name="Wang Y."/>
            <person name="Zhang K."/>
            <person name="Velt A."/>
            <person name="Avia K."/>
            <person name="Holtgrawe D."/>
            <person name="Grimplet J."/>
            <person name="Matus J.T."/>
            <person name="Ware D."/>
            <person name="Wu X."/>
            <person name="Wang H."/>
            <person name="Liu C."/>
            <person name="Fang Y."/>
            <person name="Rustenholz C."/>
            <person name="Cheng Z."/>
            <person name="Xiao H."/>
            <person name="Zhou Y."/>
        </authorList>
    </citation>
    <scope>NUCLEOTIDE SEQUENCE [LARGE SCALE GENOMIC DNA]</scope>
    <source>
        <strain evidence="4">cv. Pinot noir / PN40024</strain>
        <tissue evidence="3">Leaf</tissue>
    </source>
</reference>
<feature type="region of interest" description="Disordered" evidence="1">
    <location>
        <begin position="86"/>
        <end position="124"/>
    </location>
</feature>
<organism evidence="2">
    <name type="scientific">Vitis vinifera</name>
    <name type="common">Grape</name>
    <dbReference type="NCBI Taxonomy" id="29760"/>
    <lineage>
        <taxon>Eukaryota</taxon>
        <taxon>Viridiplantae</taxon>
        <taxon>Streptophyta</taxon>
        <taxon>Embryophyta</taxon>
        <taxon>Tracheophyta</taxon>
        <taxon>Spermatophyta</taxon>
        <taxon>Magnoliopsida</taxon>
        <taxon>eudicotyledons</taxon>
        <taxon>Gunneridae</taxon>
        <taxon>Pentapetalae</taxon>
        <taxon>rosids</taxon>
        <taxon>Vitales</taxon>
        <taxon>Vitaceae</taxon>
        <taxon>Viteae</taxon>
        <taxon>Vitis</taxon>
    </lineage>
</organism>
<dbReference type="EMBL" id="CP126659">
    <property type="protein sequence ID" value="WKA00234.1"/>
    <property type="molecule type" value="Genomic_DNA"/>
</dbReference>
<proteinExistence type="predicted"/>
<dbReference type="EMBL" id="AM443097">
    <property type="protein sequence ID" value="CAN76296.1"/>
    <property type="molecule type" value="Genomic_DNA"/>
</dbReference>
<feature type="compositionally biased region" description="Basic and acidic residues" evidence="1">
    <location>
        <begin position="88"/>
        <end position="124"/>
    </location>
</feature>
<protein>
    <submittedName>
        <fullName evidence="2">Uncharacterized protein</fullName>
    </submittedName>
</protein>
<evidence type="ECO:0000313" key="3">
    <source>
        <dbReference type="EMBL" id="WKA00234.1"/>
    </source>
</evidence>
<dbReference type="Proteomes" id="UP001227230">
    <property type="component" value="Chromosome 12"/>
</dbReference>
<evidence type="ECO:0000256" key="1">
    <source>
        <dbReference type="SAM" id="MobiDB-lite"/>
    </source>
</evidence>
<dbReference type="Gramene" id="Vitis12g01530.t01">
    <property type="protein sequence ID" value="Vitis12g01530.t01.CDS"/>
    <property type="gene ID" value="Vitis12g01530"/>
</dbReference>
<evidence type="ECO:0000313" key="4">
    <source>
        <dbReference type="Proteomes" id="UP001227230"/>
    </source>
</evidence>
<accession>A5B189</accession>
<name>A5B189_VITVI</name>
<dbReference type="AlphaFoldDB" id="A5B189"/>
<keyword evidence="4" id="KW-1185">Reference proteome</keyword>
<sequence length="124" mass="14596">MTDDSLRFLDMGYLFRIWVSKTKLWRAGGEFGIGHSLNEERKRDPTVEDEWRLEHEDTADYGGEDGRLWRSVEMRARDTTNYGGEDAQLWRRREGKMGKGGLRRGENRKKEMGKTGKWVEKGRQ</sequence>
<gene>
    <name evidence="2" type="ORF">VITISV_037993</name>
    <name evidence="3" type="ORF">VitviT2T_018613</name>
</gene>
<reference evidence="2" key="1">
    <citation type="journal article" date="2007" name="PLoS ONE">
        <title>The first genome sequence of an elite grapevine cultivar (Pinot noir Vitis vinifera L.): coping with a highly heterozygous genome.</title>
        <authorList>
            <person name="Velasco R."/>
            <person name="Zharkikh A."/>
            <person name="Troggio M."/>
            <person name="Cartwright D.A."/>
            <person name="Cestaro A."/>
            <person name="Pruss D."/>
            <person name="Pindo M."/>
            <person name="FitzGerald L.M."/>
            <person name="Vezzulli S."/>
            <person name="Reid J."/>
            <person name="Malacarne G."/>
            <person name="Iliev D."/>
            <person name="Coppola G."/>
            <person name="Wardell B."/>
            <person name="Micheletti D."/>
            <person name="Macalma T."/>
            <person name="Facci M."/>
            <person name="Mitchell J.T."/>
            <person name="Perazzolli M."/>
            <person name="Eldredge G."/>
            <person name="Gatto P."/>
            <person name="Oyzerski R."/>
            <person name="Moretto M."/>
            <person name="Gutin N."/>
            <person name="Stefanini M."/>
            <person name="Chen Y."/>
            <person name="Segala C."/>
            <person name="Davenport C."/>
            <person name="Dematte L."/>
            <person name="Mraz A."/>
            <person name="Battilana J."/>
            <person name="Stormo K."/>
            <person name="Costa F."/>
            <person name="Tao Q."/>
            <person name="Si-Ammour A."/>
            <person name="Harkins T."/>
            <person name="Lackey A."/>
            <person name="Perbost C."/>
            <person name="Taillon B."/>
            <person name="Stella A."/>
            <person name="Solovyev V."/>
            <person name="Fawcett J.A."/>
            <person name="Sterck L."/>
            <person name="Vandepoele K."/>
            <person name="Grando S.M."/>
            <person name="Toppo S."/>
            <person name="Moser C."/>
            <person name="Lanchbury J."/>
            <person name="Bogden R."/>
            <person name="Skolnick M."/>
            <person name="Sgaramella V."/>
            <person name="Bhatnagar S.K."/>
            <person name="Fontana P."/>
            <person name="Gutin A."/>
            <person name="Van de Peer Y."/>
            <person name="Salamini F."/>
            <person name="Viola R."/>
        </authorList>
    </citation>
    <scope>NUCLEOTIDE SEQUENCE</scope>
</reference>